<evidence type="ECO:0000256" key="5">
    <source>
        <dbReference type="SAM" id="MobiDB-lite"/>
    </source>
</evidence>
<feature type="compositionally biased region" description="Low complexity" evidence="5">
    <location>
        <begin position="503"/>
        <end position="521"/>
    </location>
</feature>
<dbReference type="AlphaFoldDB" id="A0A1Q3A1N5"/>
<feature type="compositionally biased region" description="Low complexity" evidence="5">
    <location>
        <begin position="433"/>
        <end position="443"/>
    </location>
</feature>
<dbReference type="Gene3D" id="3.10.260.10">
    <property type="entry name" value="Transcription regulator HTH, APSES-type DNA-binding domain"/>
    <property type="match status" value="1"/>
</dbReference>
<feature type="compositionally biased region" description="Basic and acidic residues" evidence="5">
    <location>
        <begin position="334"/>
        <end position="343"/>
    </location>
</feature>
<dbReference type="GO" id="GO:0043565">
    <property type="term" value="F:sequence-specific DNA binding"/>
    <property type="evidence" value="ECO:0007669"/>
    <property type="project" value="TreeGrafter"/>
</dbReference>
<dbReference type="PANTHER" id="PTHR47792">
    <property type="entry name" value="PROTEIN SOK2-RELATED"/>
    <property type="match status" value="1"/>
</dbReference>
<feature type="compositionally biased region" description="Polar residues" evidence="5">
    <location>
        <begin position="481"/>
        <end position="494"/>
    </location>
</feature>
<feature type="region of interest" description="Disordered" evidence="5">
    <location>
        <begin position="1"/>
        <end position="119"/>
    </location>
</feature>
<dbReference type="SUPFAM" id="SSF54616">
    <property type="entry name" value="DNA-binding domain of Mlu1-box binding protein MBP1"/>
    <property type="match status" value="1"/>
</dbReference>
<feature type="region of interest" description="Disordered" evidence="5">
    <location>
        <begin position="334"/>
        <end position="365"/>
    </location>
</feature>
<dbReference type="GO" id="GO:0003700">
    <property type="term" value="F:DNA-binding transcription factor activity"/>
    <property type="evidence" value="ECO:0007669"/>
    <property type="project" value="TreeGrafter"/>
</dbReference>
<evidence type="ECO:0000259" key="6">
    <source>
        <dbReference type="PROSITE" id="PS51299"/>
    </source>
</evidence>
<dbReference type="InterPro" id="IPR003163">
    <property type="entry name" value="Tscrpt_reg_HTH_APSES-type"/>
</dbReference>
<dbReference type="PROSITE" id="PS51299">
    <property type="entry name" value="HTH_APSES"/>
    <property type="match status" value="1"/>
</dbReference>
<dbReference type="InterPro" id="IPR036887">
    <property type="entry name" value="HTH_APSES_sf"/>
</dbReference>
<evidence type="ECO:0000313" key="8">
    <source>
        <dbReference type="Proteomes" id="UP000187013"/>
    </source>
</evidence>
<protein>
    <recommendedName>
        <fullName evidence="6">HTH APSES-type domain-containing protein</fullName>
    </recommendedName>
</protein>
<organism evidence="7 8">
    <name type="scientific">Zygosaccharomyces rouxii</name>
    <dbReference type="NCBI Taxonomy" id="4956"/>
    <lineage>
        <taxon>Eukaryota</taxon>
        <taxon>Fungi</taxon>
        <taxon>Dikarya</taxon>
        <taxon>Ascomycota</taxon>
        <taxon>Saccharomycotina</taxon>
        <taxon>Saccharomycetes</taxon>
        <taxon>Saccharomycetales</taxon>
        <taxon>Saccharomycetaceae</taxon>
        <taxon>Zygosaccharomyces</taxon>
    </lineage>
</organism>
<comment type="similarity">
    <text evidence="1">Belongs to the EFG1/PHD1/stuA family.</text>
</comment>
<feature type="compositionally biased region" description="Low complexity" evidence="5">
    <location>
        <begin position="93"/>
        <end position="106"/>
    </location>
</feature>
<name>A0A1Q3A1N5_ZYGRO</name>
<dbReference type="InterPro" id="IPR029790">
    <property type="entry name" value="EFG1/Phd1/StuA"/>
</dbReference>
<feature type="compositionally biased region" description="Basic and acidic residues" evidence="5">
    <location>
        <begin position="522"/>
        <end position="537"/>
    </location>
</feature>
<keyword evidence="4" id="KW-0804">Transcription</keyword>
<feature type="compositionally biased region" description="Polar residues" evidence="5">
    <location>
        <begin position="61"/>
        <end position="81"/>
    </location>
</feature>
<dbReference type="OrthoDB" id="5407653at2759"/>
<dbReference type="GO" id="GO:0045944">
    <property type="term" value="P:positive regulation of transcription by RNA polymerase II"/>
    <property type="evidence" value="ECO:0007669"/>
    <property type="project" value="TreeGrafter"/>
</dbReference>
<dbReference type="GO" id="GO:0005634">
    <property type="term" value="C:nucleus"/>
    <property type="evidence" value="ECO:0007669"/>
    <property type="project" value="TreeGrafter"/>
</dbReference>
<reference evidence="7 8" key="1">
    <citation type="submission" date="2016-08" db="EMBL/GenBank/DDBJ databases">
        <title>Draft genome sequence of allopolyploid Zygosaccharomyces rouxii.</title>
        <authorList>
            <person name="Watanabe J."/>
            <person name="Uehara K."/>
            <person name="Mogi Y."/>
            <person name="Tsukioka Y."/>
        </authorList>
    </citation>
    <scope>NUCLEOTIDE SEQUENCE [LARGE SCALE GENOMIC DNA]</scope>
    <source>
        <strain evidence="7 8">NBRC 110957</strain>
    </source>
</reference>
<evidence type="ECO:0000256" key="3">
    <source>
        <dbReference type="ARBA" id="ARBA00023125"/>
    </source>
</evidence>
<gene>
    <name evidence="7" type="ORF">ZYGR_0P02430</name>
</gene>
<feature type="region of interest" description="Disordered" evidence="5">
    <location>
        <begin position="132"/>
        <end position="156"/>
    </location>
</feature>
<evidence type="ECO:0000256" key="2">
    <source>
        <dbReference type="ARBA" id="ARBA00023015"/>
    </source>
</evidence>
<dbReference type="InterPro" id="IPR018004">
    <property type="entry name" value="KilA/APSES_HTH"/>
</dbReference>
<dbReference type="FunFam" id="3.10.260.10:FF:000003">
    <property type="entry name" value="Ascospore maturation 1 protein"/>
    <property type="match status" value="1"/>
</dbReference>
<evidence type="ECO:0000256" key="1">
    <source>
        <dbReference type="ARBA" id="ARBA00007247"/>
    </source>
</evidence>
<feature type="compositionally biased region" description="Low complexity" evidence="5">
    <location>
        <begin position="14"/>
        <end position="51"/>
    </location>
</feature>
<keyword evidence="3" id="KW-0238">DNA-binding</keyword>
<evidence type="ECO:0000313" key="7">
    <source>
        <dbReference type="EMBL" id="GAV49598.1"/>
    </source>
</evidence>
<comment type="caution">
    <text evidence="7">The sequence shown here is derived from an EMBL/GenBank/DDBJ whole genome shotgun (WGS) entry which is preliminary data.</text>
</comment>
<accession>A0A1Q3A1N5</accession>
<feature type="domain" description="HTH APSES-type" evidence="6">
    <location>
        <begin position="228"/>
        <end position="334"/>
    </location>
</feature>
<sequence>MSMNPPPYPFVVGQQPQYQPQYQQQQEPQEQQPQQPMQQPLSYHQLPQLAIPAPPPGLQFQPYQTFAPQAPMLTSPSSTVHTLPHPYHYPGFQYQQQAQQIPQSISPLPPQSTSPKSLSQLPLRQFTSTPIVPLQQHHDDRSSKTPSTSGSSAILSPYNVSSAGSMAQIAKKPIERPIEKPKFSTTTTTTPSAPATTSEPLVHSYDVANIRGGSIISYDSNGHVTKPRVTTTMWEDEKTLCYQVEANGVSVVRRADNDMINGTKLLNVAKITRGRRDGILKAERIRHVVKIGSMHLKGVWIPFERAQVMAEREKIADYLYPLFVKDIQSVLKETSNHEDERMSRINSPPNDPMSSLNPPSQGPMSLHPPNTYDPWYSTRNIPQPTPTTTTILPQPAQFGLPTQSRTTPPFAIQYTPAHTTIRPHPNTPNFDYSTNSSTPNPNSRLIFNQNLAPPLTSVTPTPSDTSTTTAPSLTSIRPLSVTPTASDARQQQNVMGFVPAPQPQQLHQSSSQLLRSTSGKSDTTDRSTSDSDGSKND</sequence>
<keyword evidence="2" id="KW-0805">Transcription regulation</keyword>
<feature type="compositionally biased region" description="Polar residues" evidence="5">
    <location>
        <begin position="344"/>
        <end position="363"/>
    </location>
</feature>
<feature type="region of interest" description="Disordered" evidence="5">
    <location>
        <begin position="417"/>
        <end position="537"/>
    </location>
</feature>
<dbReference type="SMART" id="SM01252">
    <property type="entry name" value="KilA-N"/>
    <property type="match status" value="1"/>
</dbReference>
<dbReference type="eggNOG" id="ENOG502QW2C">
    <property type="taxonomic scope" value="Eukaryota"/>
</dbReference>
<dbReference type="Proteomes" id="UP000187013">
    <property type="component" value="Unassembled WGS sequence"/>
</dbReference>
<feature type="compositionally biased region" description="Low complexity" evidence="5">
    <location>
        <begin position="451"/>
        <end position="475"/>
    </location>
</feature>
<evidence type="ECO:0000256" key="4">
    <source>
        <dbReference type="ARBA" id="ARBA00023163"/>
    </source>
</evidence>
<dbReference type="EMBL" id="BDGX01000016">
    <property type="protein sequence ID" value="GAV49598.1"/>
    <property type="molecule type" value="Genomic_DNA"/>
</dbReference>
<dbReference type="PANTHER" id="PTHR47792:SF1">
    <property type="entry name" value="PROTEIN SOK2-RELATED"/>
    <property type="match status" value="1"/>
</dbReference>
<dbReference type="Pfam" id="PF04383">
    <property type="entry name" value="KilA-N"/>
    <property type="match status" value="1"/>
</dbReference>
<proteinExistence type="inferred from homology"/>